<dbReference type="GO" id="GO:0005509">
    <property type="term" value="F:calcium ion binding"/>
    <property type="evidence" value="ECO:0007669"/>
    <property type="project" value="InterPro"/>
</dbReference>
<dbReference type="GO" id="GO:0005789">
    <property type="term" value="C:endoplasmic reticulum membrane"/>
    <property type="evidence" value="ECO:0007669"/>
    <property type="project" value="UniProtKB-SubCell"/>
</dbReference>
<dbReference type="GO" id="GO:0004571">
    <property type="term" value="F:mannosyl-oligosaccharide 1,2-alpha-mannosidase activity"/>
    <property type="evidence" value="ECO:0007669"/>
    <property type="project" value="UniProtKB-EC"/>
</dbReference>
<keyword evidence="10" id="KW-0735">Signal-anchor</keyword>
<evidence type="ECO:0000256" key="8">
    <source>
        <dbReference type="ARBA" id="ARBA00022824"/>
    </source>
</evidence>
<evidence type="ECO:0000256" key="7">
    <source>
        <dbReference type="ARBA" id="ARBA00022801"/>
    </source>
</evidence>
<evidence type="ECO:0000256" key="18">
    <source>
        <dbReference type="PIRSR" id="PIRSR601382-1"/>
    </source>
</evidence>
<keyword evidence="11 23" id="KW-1133">Transmembrane helix</keyword>
<keyword evidence="13 20" id="KW-1015">Disulfide bond</keyword>
<accession>A0AA35X3Y6</accession>
<reference evidence="24" key="1">
    <citation type="submission" date="2023-03" db="EMBL/GenBank/DDBJ databases">
        <authorList>
            <person name="Steffen K."/>
            <person name="Cardenas P."/>
        </authorList>
    </citation>
    <scope>NUCLEOTIDE SEQUENCE</scope>
</reference>
<evidence type="ECO:0000256" key="20">
    <source>
        <dbReference type="PIRSR" id="PIRSR601382-3"/>
    </source>
</evidence>
<keyword evidence="14 21" id="KW-0326">Glycosidase</keyword>
<comment type="function">
    <text evidence="17">Involved in glycoprotein quality control targeting of misfolded glycoproteins for degradation. It primarily trims a single alpha-1,2-linked mannose residue from Man(9)GlcNAc(2) to produce Man(8)GlcNAc(2), but at high enzyme concentrations, as found in the ER quality control compartment (ERQC), it further trims the carbohydrates to Man(5-6)GlcNAc(2).</text>
</comment>
<keyword evidence="7 21" id="KW-0378">Hydrolase</keyword>
<keyword evidence="25" id="KW-1185">Reference proteome</keyword>
<dbReference type="SUPFAM" id="SSF48225">
    <property type="entry name" value="Seven-hairpin glycosidases"/>
    <property type="match status" value="1"/>
</dbReference>
<feature type="region of interest" description="Disordered" evidence="22">
    <location>
        <begin position="1"/>
        <end position="24"/>
    </location>
</feature>
<comment type="catalytic activity">
    <reaction evidence="15">
        <text>N(4)-(alpha-D-Man-(1-&gt;2)-alpha-D-Man-(1-&gt;2)-alpha-D-Man-(1-&gt;3)-[alpha-D-Man-(1-&gt;3)-[alpha-D-Man-(1-&gt;2)-alpha-D-Man-(1-&gt;6)]-alpha-D-Man-(1-&gt;6)]-beta-D-Man-(1-&gt;4)-beta-D-GlcNAc-(1-&gt;4)-beta-D-GlcNAc)-L-asparaginyl-[protein] (N-glucan mannose isomer 8A1,2,3B1,3) + 3 H2O = N(4)-(alpha-D-Man-(1-&gt;3)-[alpha-D-Man-(1-&gt;3)-[alpha-D-Man-(1-&gt;6)]-alpha-D-Man-(1-&gt;6)]-beta-D-Man-(1-&gt;4)-beta-D-GlcNAc-(1-&gt;4)-beta-D-GlcNAc)-L-asparaginyl-[protein] (N-glucan mannose isomer 5A1,2) + 3 beta-D-mannose</text>
        <dbReference type="Rhea" id="RHEA:56028"/>
        <dbReference type="Rhea" id="RHEA-COMP:14358"/>
        <dbReference type="Rhea" id="RHEA-COMP:14367"/>
        <dbReference type="ChEBI" id="CHEBI:15377"/>
        <dbReference type="ChEBI" id="CHEBI:28563"/>
        <dbReference type="ChEBI" id="CHEBI:59087"/>
        <dbReference type="ChEBI" id="CHEBI:60628"/>
        <dbReference type="EC" id="3.2.1.113"/>
    </reaction>
</comment>
<dbReference type="InterPro" id="IPR050749">
    <property type="entry name" value="Glycosyl_Hydrolase_47"/>
</dbReference>
<keyword evidence="8" id="KW-0256">Endoplasmic reticulum</keyword>
<dbReference type="Pfam" id="PF01532">
    <property type="entry name" value="Glyco_hydro_47"/>
    <property type="match status" value="1"/>
</dbReference>
<sequence>MGGSRKKNKSTNVQAPTIGARSKGKKKNLPFPAYYYTVPLLVAALALCIALIYAKMTQSHDQTQKRDGPLNNLGGMPLGRPLQLPQTDQQKAVVEAFQHAWKAYKEHAWGKDELKPISKESNEWFDLGLTLVDSLDTMWLMGLSDEFDEARNWVQQEMVVGVDKDVNLFETTIRVLGGLLSTYHLTQDQLFLDRAKELGDRLLPCFKSPSKVPFSDINLKSGNSHAPEWGPDSSVSEISTIQLEFRDLSMLTGDTKYQIAVDRVMEKLQSLPKKDHLVPLFINAETGKLRPGTLTLGARADTYYEYLFKQWIQCSKTEQRFRQWFLDSMSGVKKRLLRHSKPSNLTFIGEELERGEFYPKMDHLVCYLPGTLALGVHNGLPAKYMAIAKNLIYTCYRMYKDMPTKLSPEIVHFNTEPGAAEDLYVKPLDRHNLLRPETVESLFYLYRLTNNTKYQKWGWNILQAFNKYTRLEGGGYSSINDVTNTTHPDYRDKMESFFLGETLKYLFLLFSDDHSVISLDHWVINTEAHPLPIWGSYYWK</sequence>
<evidence type="ECO:0000313" key="25">
    <source>
        <dbReference type="Proteomes" id="UP001174909"/>
    </source>
</evidence>
<evidence type="ECO:0000256" key="21">
    <source>
        <dbReference type="RuleBase" id="RU361193"/>
    </source>
</evidence>
<feature type="transmembrane region" description="Helical" evidence="23">
    <location>
        <begin position="33"/>
        <end position="54"/>
    </location>
</feature>
<proteinExistence type="inferred from homology"/>
<dbReference type="EC" id="3.2.1.-" evidence="21"/>
<evidence type="ECO:0000256" key="15">
    <source>
        <dbReference type="ARBA" id="ARBA00047669"/>
    </source>
</evidence>
<comment type="catalytic activity">
    <reaction evidence="16">
        <text>N(4)-(alpha-D-Man-(1-&gt;2)-alpha-D-Man-(1-&gt;2)-alpha-D-Man-(1-&gt;3)-[alpha-D-Man-(1-&gt;2)-alpha-D-Man-(1-&gt;3)-[alpha-D-Man-(1-&gt;2)-alpha-D-Man-(1-&gt;6)]-alpha-D-Man-(1-&gt;6)]-beta-D-Man-(1-&gt;4)-beta-D-GlcNAc-(1-&gt;4)-beta-D-GlcNAc)-L-asparaginyl-[protein] (N-glucan mannose isomer 9A1,2,3B1,2,3) + 4 H2O = N(4)-(alpha-D-Man-(1-&gt;3)-[alpha-D-Man-(1-&gt;3)-[alpha-D-Man-(1-&gt;6)]-alpha-D-Man-(1-&gt;6)]-beta-D-Man-(1-&gt;4)-beta-D-GlcNAc-(1-&gt;4)-beta-D-GlcNAc)-L-asparaginyl-[protein] (N-glucan mannose isomer 5A1,2) + 4 beta-D-mannose</text>
        <dbReference type="Rhea" id="RHEA:56008"/>
        <dbReference type="Rhea" id="RHEA-COMP:14356"/>
        <dbReference type="Rhea" id="RHEA-COMP:14367"/>
        <dbReference type="ChEBI" id="CHEBI:15377"/>
        <dbReference type="ChEBI" id="CHEBI:28563"/>
        <dbReference type="ChEBI" id="CHEBI:59087"/>
        <dbReference type="ChEBI" id="CHEBI:139493"/>
        <dbReference type="EC" id="3.2.1.113"/>
    </reaction>
</comment>
<evidence type="ECO:0000256" key="2">
    <source>
        <dbReference type="ARBA" id="ARBA00004648"/>
    </source>
</evidence>
<dbReference type="GO" id="GO:0034976">
    <property type="term" value="P:response to endoplasmic reticulum stress"/>
    <property type="evidence" value="ECO:0007669"/>
    <property type="project" value="UniProtKB-ARBA"/>
</dbReference>
<feature type="disulfide bond" evidence="20">
    <location>
        <begin position="366"/>
        <end position="395"/>
    </location>
</feature>
<feature type="binding site" evidence="19">
    <location>
        <position position="526"/>
    </location>
    <ligand>
        <name>Ca(2+)</name>
        <dbReference type="ChEBI" id="CHEBI:29108"/>
    </ligand>
</feature>
<keyword evidence="9 19" id="KW-0106">Calcium</keyword>
<dbReference type="Gene3D" id="1.50.10.10">
    <property type="match status" value="1"/>
</dbReference>
<comment type="pathway">
    <text evidence="3">Protein modification; protein glycosylation.</text>
</comment>
<evidence type="ECO:0000256" key="17">
    <source>
        <dbReference type="ARBA" id="ARBA00053655"/>
    </source>
</evidence>
<evidence type="ECO:0000256" key="22">
    <source>
        <dbReference type="SAM" id="MobiDB-lite"/>
    </source>
</evidence>
<dbReference type="InterPro" id="IPR012341">
    <property type="entry name" value="6hp_glycosidase-like_sf"/>
</dbReference>
<dbReference type="InterPro" id="IPR001382">
    <property type="entry name" value="Glyco_hydro_47"/>
</dbReference>
<evidence type="ECO:0000256" key="14">
    <source>
        <dbReference type="ARBA" id="ARBA00023295"/>
    </source>
</evidence>
<evidence type="ECO:0000256" key="12">
    <source>
        <dbReference type="ARBA" id="ARBA00023136"/>
    </source>
</evidence>
<feature type="active site" description="Proton donor" evidence="18">
    <location>
        <position position="409"/>
    </location>
</feature>
<evidence type="ECO:0000256" key="3">
    <source>
        <dbReference type="ARBA" id="ARBA00004922"/>
    </source>
</evidence>
<comment type="caution">
    <text evidence="24">The sequence shown here is derived from an EMBL/GenBank/DDBJ whole genome shotgun (WGS) entry which is preliminary data.</text>
</comment>
<gene>
    <name evidence="24" type="ORF">GBAR_LOCUS20809</name>
</gene>
<feature type="active site" evidence="18">
    <location>
        <position position="437"/>
    </location>
</feature>
<evidence type="ECO:0000256" key="11">
    <source>
        <dbReference type="ARBA" id="ARBA00022989"/>
    </source>
</evidence>
<dbReference type="PRINTS" id="PR00747">
    <property type="entry name" value="GLYHDRLASE47"/>
</dbReference>
<comment type="subcellular location">
    <subcellularLocation>
        <location evidence="2">Endoplasmic reticulum membrane</location>
        <topology evidence="2">Single-pass type II membrane protein</topology>
    </subcellularLocation>
</comment>
<evidence type="ECO:0000256" key="5">
    <source>
        <dbReference type="ARBA" id="ARBA00022692"/>
    </source>
</evidence>
<evidence type="ECO:0000256" key="1">
    <source>
        <dbReference type="ARBA" id="ARBA00001913"/>
    </source>
</evidence>
<evidence type="ECO:0000256" key="10">
    <source>
        <dbReference type="ARBA" id="ARBA00022968"/>
    </source>
</evidence>
<evidence type="ECO:0000256" key="6">
    <source>
        <dbReference type="ARBA" id="ARBA00022723"/>
    </source>
</evidence>
<evidence type="ECO:0000256" key="9">
    <source>
        <dbReference type="ARBA" id="ARBA00022837"/>
    </source>
</evidence>
<organism evidence="24 25">
    <name type="scientific">Geodia barretti</name>
    <name type="common">Barrett's horny sponge</name>
    <dbReference type="NCBI Taxonomy" id="519541"/>
    <lineage>
        <taxon>Eukaryota</taxon>
        <taxon>Metazoa</taxon>
        <taxon>Porifera</taxon>
        <taxon>Demospongiae</taxon>
        <taxon>Heteroscleromorpha</taxon>
        <taxon>Tetractinellida</taxon>
        <taxon>Astrophorina</taxon>
        <taxon>Geodiidae</taxon>
        <taxon>Geodia</taxon>
    </lineage>
</organism>
<comment type="cofactor">
    <cofactor evidence="1 19">
        <name>Ca(2+)</name>
        <dbReference type="ChEBI" id="CHEBI:29108"/>
    </cofactor>
</comment>
<dbReference type="FunFam" id="1.50.10.10:FF:000010">
    <property type="entry name" value="alpha-1,2-Mannosidase"/>
    <property type="match status" value="1"/>
</dbReference>
<name>A0AA35X3Y6_GEOBA</name>
<evidence type="ECO:0000256" key="19">
    <source>
        <dbReference type="PIRSR" id="PIRSR601382-2"/>
    </source>
</evidence>
<evidence type="ECO:0000313" key="24">
    <source>
        <dbReference type="EMBL" id="CAI8037210.1"/>
    </source>
</evidence>
<keyword evidence="6 19" id="KW-0479">Metal-binding</keyword>
<keyword evidence="12 23" id="KW-0472">Membrane</keyword>
<evidence type="ECO:0000256" key="13">
    <source>
        <dbReference type="ARBA" id="ARBA00023157"/>
    </source>
</evidence>
<dbReference type="PANTHER" id="PTHR11742:SF55">
    <property type="entry name" value="ENDOPLASMIC RETICULUM MANNOSYL-OLIGOSACCHARIDE 1,2-ALPHA-MANNOSIDASE"/>
    <property type="match status" value="1"/>
</dbReference>
<dbReference type="AlphaFoldDB" id="A0AA35X3Y6"/>
<evidence type="ECO:0000256" key="23">
    <source>
        <dbReference type="SAM" id="Phobius"/>
    </source>
</evidence>
<feature type="active site" evidence="18">
    <location>
        <position position="301"/>
    </location>
</feature>
<dbReference type="GO" id="GO:0010498">
    <property type="term" value="P:proteasomal protein catabolic process"/>
    <property type="evidence" value="ECO:0007669"/>
    <property type="project" value="UniProtKB-ARBA"/>
</dbReference>
<protein>
    <recommendedName>
        <fullName evidence="21">alpha-1,2-Mannosidase</fullName>
        <ecNumber evidence="21">3.2.1.-</ecNumber>
    </recommendedName>
</protein>
<evidence type="ECO:0000256" key="16">
    <source>
        <dbReference type="ARBA" id="ARBA00048605"/>
    </source>
</evidence>
<dbReference type="PANTHER" id="PTHR11742">
    <property type="entry name" value="MANNOSYL-OLIGOSACCHARIDE ALPHA-1,2-MANNOSIDASE-RELATED"/>
    <property type="match status" value="1"/>
</dbReference>
<comment type="similarity">
    <text evidence="4 21">Belongs to the glycosyl hydrolase 47 family.</text>
</comment>
<evidence type="ECO:0000256" key="4">
    <source>
        <dbReference type="ARBA" id="ARBA00007658"/>
    </source>
</evidence>
<dbReference type="GO" id="GO:0005975">
    <property type="term" value="P:carbohydrate metabolic process"/>
    <property type="evidence" value="ECO:0007669"/>
    <property type="project" value="InterPro"/>
</dbReference>
<dbReference type="EMBL" id="CASHTH010002914">
    <property type="protein sequence ID" value="CAI8037210.1"/>
    <property type="molecule type" value="Genomic_DNA"/>
</dbReference>
<dbReference type="InterPro" id="IPR036026">
    <property type="entry name" value="Seven-hairpin_glycosidases"/>
</dbReference>
<keyword evidence="5 23" id="KW-0812">Transmembrane</keyword>
<feature type="active site" description="Proton donor" evidence="18">
    <location>
        <position position="170"/>
    </location>
</feature>
<dbReference type="Proteomes" id="UP001174909">
    <property type="component" value="Unassembled WGS sequence"/>
</dbReference>